<evidence type="ECO:0008006" key="6">
    <source>
        <dbReference type="Google" id="ProtNLM"/>
    </source>
</evidence>
<dbReference type="RefSeq" id="WP_354445725.1">
    <property type="nucleotide sequence ID" value="NZ_JBEPSH010000007.1"/>
</dbReference>
<feature type="domain" description="IPTL-CTERM protein sorting" evidence="3">
    <location>
        <begin position="345"/>
        <end position="371"/>
    </location>
</feature>
<dbReference type="Proteomes" id="UP001549320">
    <property type="component" value="Unassembled WGS sequence"/>
</dbReference>
<feature type="domain" description="Lcl C-terminal" evidence="2">
    <location>
        <begin position="48"/>
        <end position="223"/>
    </location>
</feature>
<organism evidence="4 5">
    <name type="scientific">Ottowia thiooxydans</name>
    <dbReference type="NCBI Taxonomy" id="219182"/>
    <lineage>
        <taxon>Bacteria</taxon>
        <taxon>Pseudomonadati</taxon>
        <taxon>Pseudomonadota</taxon>
        <taxon>Betaproteobacteria</taxon>
        <taxon>Burkholderiales</taxon>
        <taxon>Comamonadaceae</taxon>
        <taxon>Ottowia</taxon>
    </lineage>
</organism>
<feature type="signal peptide" evidence="1">
    <location>
        <begin position="1"/>
        <end position="25"/>
    </location>
</feature>
<evidence type="ECO:0000256" key="1">
    <source>
        <dbReference type="SAM" id="SignalP"/>
    </source>
</evidence>
<keyword evidence="5" id="KW-1185">Reference proteome</keyword>
<evidence type="ECO:0000313" key="5">
    <source>
        <dbReference type="Proteomes" id="UP001549320"/>
    </source>
</evidence>
<dbReference type="NCBIfam" id="TIGR04174">
    <property type="entry name" value="IPTL_CTERM"/>
    <property type="match status" value="1"/>
</dbReference>
<dbReference type="InterPro" id="IPR026442">
    <property type="entry name" value="IPTL_CTERM"/>
</dbReference>
<dbReference type="Pfam" id="PF18203">
    <property type="entry name" value="IPTL-CTERM"/>
    <property type="match status" value="1"/>
</dbReference>
<protein>
    <recommendedName>
        <fullName evidence="6">IPTL-CTERM protein sorting domain-containing protein</fullName>
    </recommendedName>
</protein>
<accession>A0ABV2QBQ5</accession>
<dbReference type="InterPro" id="IPR011460">
    <property type="entry name" value="Lcl_C"/>
</dbReference>
<gene>
    <name evidence="4" type="ORF">ABIE13_003570</name>
</gene>
<dbReference type="Pfam" id="PF07603">
    <property type="entry name" value="Lcl_C"/>
    <property type="match status" value="1"/>
</dbReference>
<evidence type="ECO:0000313" key="4">
    <source>
        <dbReference type="EMBL" id="MET4578454.1"/>
    </source>
</evidence>
<sequence>MIRARFIVWLLLTAASASFSTWVHARQSCSAALPQATPGSDFEDAGPGMVLHKPTGLIWKRCAEGMTWDGHQCRGNFETYTWSGSFKRVEAVNRSESYARVIRPDQPEWVRWLGGAPAGALKPGAKEIESLGASDWRLPNVNELLSIVETQCREPASNVQQLPDSHSSDPLVNFLTDTQVFERPFWSASPAAESQRHAWQVNLLLGTDHILPRNSAGLIRLVRAGNGFHGFDAKTAVIQQTPAESVPVPAPAVTPDDSGQPLLEDSSVEGIETSEVELAGQPAMEPVVESESEPAVDHLASGGHGLRAHVDHEGQDGTSSVDAADLSESTVSLATQDPEQHPEIASVPSLSEWALMILSLLTAVAGLRRLRSR</sequence>
<evidence type="ECO:0000259" key="3">
    <source>
        <dbReference type="Pfam" id="PF18203"/>
    </source>
</evidence>
<reference evidence="4 5" key="1">
    <citation type="submission" date="2024-06" db="EMBL/GenBank/DDBJ databases">
        <title>Sorghum-associated microbial communities from plants grown in Nebraska, USA.</title>
        <authorList>
            <person name="Schachtman D."/>
        </authorList>
    </citation>
    <scope>NUCLEOTIDE SEQUENCE [LARGE SCALE GENOMIC DNA]</scope>
    <source>
        <strain evidence="4 5">2709</strain>
    </source>
</reference>
<proteinExistence type="predicted"/>
<dbReference type="EMBL" id="JBEPSH010000007">
    <property type="protein sequence ID" value="MET4578454.1"/>
    <property type="molecule type" value="Genomic_DNA"/>
</dbReference>
<keyword evidence="1" id="KW-0732">Signal</keyword>
<comment type="caution">
    <text evidence="4">The sequence shown here is derived from an EMBL/GenBank/DDBJ whole genome shotgun (WGS) entry which is preliminary data.</text>
</comment>
<name>A0ABV2QBQ5_9BURK</name>
<feature type="chain" id="PRO_5045886199" description="IPTL-CTERM protein sorting domain-containing protein" evidence="1">
    <location>
        <begin position="26"/>
        <end position="373"/>
    </location>
</feature>
<evidence type="ECO:0000259" key="2">
    <source>
        <dbReference type="Pfam" id="PF07603"/>
    </source>
</evidence>